<feature type="domain" description="Metallo-beta-lactamase" evidence="1">
    <location>
        <begin position="36"/>
        <end position="253"/>
    </location>
</feature>
<dbReference type="SUPFAM" id="SSF56281">
    <property type="entry name" value="Metallo-hydrolase/oxidoreductase"/>
    <property type="match status" value="1"/>
</dbReference>
<gene>
    <name evidence="2" type="ORF">WKV44_04985</name>
</gene>
<evidence type="ECO:0000313" key="3">
    <source>
        <dbReference type="Proteomes" id="UP001466331"/>
    </source>
</evidence>
<dbReference type="Pfam" id="PF23023">
    <property type="entry name" value="Anti-Pycsar_Apyc1"/>
    <property type="match status" value="1"/>
</dbReference>
<dbReference type="PANTHER" id="PTHR42663:SF6">
    <property type="entry name" value="HYDROLASE C777.06C-RELATED"/>
    <property type="match status" value="1"/>
</dbReference>
<dbReference type="EMBL" id="JBCHKQ010000002">
    <property type="protein sequence ID" value="MEM5947892.1"/>
    <property type="molecule type" value="Genomic_DNA"/>
</dbReference>
<dbReference type="PANTHER" id="PTHR42663">
    <property type="entry name" value="HYDROLASE C777.06C-RELATED-RELATED"/>
    <property type="match status" value="1"/>
</dbReference>
<keyword evidence="3" id="KW-1185">Reference proteome</keyword>
<accession>A0ABU9UB32</accession>
<sequence>MIKKVKLDKNLELKTKGELRLVFLGTGSAFSKKFYQSNLLIVKGDDHLLVDCGTRCPEALASYGLSVDKIEHYVFTHSHADHIGGVEEVVLVNRYFARKRPHLYMTKKYQKLFWNESIKGGSAYSEKKGWRRYLTLDDFFVIHQPELMQRKPRPMYSFNVGDIEIILFRTRHIPEQARSWRDSAWSTGLLIDRRVLFSGDTQFDPDMLEFFVSSFPIETIFHDCQFFTGGVHTSLDELSTLPRHIKKMMYLVHYGDTVDKYRDKVKEEGFAGFAEENIAYFFS</sequence>
<dbReference type="InterPro" id="IPR036866">
    <property type="entry name" value="RibonucZ/Hydroxyglut_hydro"/>
</dbReference>
<dbReference type="Proteomes" id="UP001466331">
    <property type="component" value="Unassembled WGS sequence"/>
</dbReference>
<name>A0ABU9UB32_9SPIR</name>
<protein>
    <submittedName>
        <fullName evidence="2">MBL fold metallo-hydrolase</fullName>
    </submittedName>
</protein>
<organism evidence="2 3">
    <name type="scientific">Rarispira pelagica</name>
    <dbReference type="NCBI Taxonomy" id="3141764"/>
    <lineage>
        <taxon>Bacteria</taxon>
        <taxon>Pseudomonadati</taxon>
        <taxon>Spirochaetota</taxon>
        <taxon>Spirochaetia</taxon>
        <taxon>Winmispirales</taxon>
        <taxon>Winmispiraceae</taxon>
        <taxon>Rarispira</taxon>
    </lineage>
</organism>
<dbReference type="InterPro" id="IPR001279">
    <property type="entry name" value="Metallo-B-lactamas"/>
</dbReference>
<evidence type="ECO:0000259" key="1">
    <source>
        <dbReference type="SMART" id="SM00849"/>
    </source>
</evidence>
<dbReference type="SMART" id="SM00849">
    <property type="entry name" value="Lactamase_B"/>
    <property type="match status" value="1"/>
</dbReference>
<reference evidence="2 3" key="1">
    <citation type="submission" date="2024-03" db="EMBL/GenBank/DDBJ databases">
        <title>Ignisphaera cupida sp. nov., a hyperthermophilic hydrolytic archaeon from a hot spring of Kamchatka, and proposal of Ignisphaeraceae fam. nov.</title>
        <authorList>
            <person name="Podosokorskaya O.A."/>
            <person name="Elcheninov A.G."/>
            <person name="Maltseva A.I."/>
            <person name="Zayulina K.S."/>
            <person name="Novikov A."/>
            <person name="Merkel A.Y."/>
        </authorList>
    </citation>
    <scope>NUCLEOTIDE SEQUENCE [LARGE SCALE GENOMIC DNA]</scope>
    <source>
        <strain evidence="2 3">38H-sp</strain>
    </source>
</reference>
<dbReference type="Gene3D" id="3.60.15.10">
    <property type="entry name" value="Ribonuclease Z/Hydroxyacylglutathione hydrolase-like"/>
    <property type="match status" value="1"/>
</dbReference>
<evidence type="ECO:0000313" key="2">
    <source>
        <dbReference type="EMBL" id="MEM5947892.1"/>
    </source>
</evidence>
<proteinExistence type="predicted"/>
<dbReference type="RefSeq" id="WP_420069339.1">
    <property type="nucleotide sequence ID" value="NZ_JBCHKQ010000002.1"/>
</dbReference>
<comment type="caution">
    <text evidence="2">The sequence shown here is derived from an EMBL/GenBank/DDBJ whole genome shotgun (WGS) entry which is preliminary data.</text>
</comment>